<reference evidence="6 7" key="1">
    <citation type="submission" date="2022-01" db="EMBL/GenBank/DDBJ databases">
        <title>Labilibaculum sp. nov, a marine bacterium isolated from Antarctica.</title>
        <authorList>
            <person name="Dai W."/>
        </authorList>
    </citation>
    <scope>NUCLEOTIDE SEQUENCE [LARGE SCALE GENOMIC DNA]</scope>
    <source>
        <strain evidence="6 7">DW002</strain>
    </source>
</reference>
<feature type="domain" description="Heparinase II/III-like C-terminal" evidence="4">
    <location>
        <begin position="379"/>
        <end position="558"/>
    </location>
</feature>
<dbReference type="Gene3D" id="2.70.98.70">
    <property type="match status" value="1"/>
</dbReference>
<dbReference type="RefSeq" id="WP_275108207.1">
    <property type="nucleotide sequence ID" value="NZ_JAKJSC010000001.1"/>
</dbReference>
<dbReference type="Pfam" id="PF18962">
    <property type="entry name" value="Por_Secre_tail"/>
    <property type="match status" value="1"/>
</dbReference>
<evidence type="ECO:0000259" key="5">
    <source>
        <dbReference type="Pfam" id="PF18962"/>
    </source>
</evidence>
<dbReference type="Gene3D" id="1.50.10.100">
    <property type="entry name" value="Chondroitin AC/alginate lyase"/>
    <property type="match status" value="1"/>
</dbReference>
<dbReference type="Proteomes" id="UP001528920">
    <property type="component" value="Unassembled WGS sequence"/>
</dbReference>
<protein>
    <submittedName>
        <fullName evidence="6">T9SS type A sorting domain-containing protein</fullName>
    </submittedName>
</protein>
<evidence type="ECO:0000256" key="2">
    <source>
        <dbReference type="SAM" id="MobiDB-lite"/>
    </source>
</evidence>
<feature type="signal peptide" evidence="3">
    <location>
        <begin position="1"/>
        <end position="22"/>
    </location>
</feature>
<sequence>MKYLSTFILIGFFSISSFQVYAQVNANRPRIELGKERFDWLKSNISSGDSGDTYGSFKNSYDNSWITDSDHYLAGSDANQWSYSWNSTDAFVLSKMTAFLLQLGSDNLAKDRCEFIVGEYITYLDGINFNNYSGDTQENLLRNNCDYGGILLDWTYDHINSTLRQDLAVSFYRMLEFFMENYILTSSGNSYVSSHNIRNCVMTMRAAIALHGADGLSSSQKTQVNSWFTTLLDKWESGILPAFAHFRDDDGAWNWGAAYGMFGFPPQYQLFDDMKYGTDRDYYQSQAWIKESINQYWYFYRPDNYCIHLGDAIVKLDQANRVMYRHAAEYDDARSKYLVQVYNQSQYLRNSNLVFAKLLYKDFTRSTVPHPQPPLNYWADKTGLSVSRTSWNEDATMLWFYNAPAKRTDHEHRDNNTFTIIKDKPLIVDAGFYDSYATSHYNNYYTRTIAHNSICVYDGTESYRNLGRSVSNDGGQIESDRLENLNDVFSAEHRRGKWIRYASADHYSYQLADAADSYQTNKLDRFERRLLYHKPDRVIVLDHLHLLNTSSRVRKAKYINHFVNRPTINGSVTNTQVANRIVTYNGKDYKTTNGKGSVAIRTLLPELTSTTLIGGSGYEYWVDGTNYPPNQNIDLENEHPGYWRIEVEPTAVKENQVFLHTIKIADNTNPANAGGKLHSNETTIGVDWENHLYLFHAKGDTASVFYSVSELQGSRTIKVFALDLKSNTTFGVFEDEVLKRTGDSNSDGILELSVDLSEGNHTLVVKDTIAGDPDPDPDDPDPDDPDPDNPDPEEPGEESLGLVKVYPNPNNGEFSIEIDDDEVNEFEINIYDSNGRMMSQHQESGNRTDMDLSALTAGLYFLVIKYMGKTVKKKIVII</sequence>
<keyword evidence="3" id="KW-0732">Signal</keyword>
<name>A0ABT5VN51_9BACT</name>
<evidence type="ECO:0000256" key="3">
    <source>
        <dbReference type="SAM" id="SignalP"/>
    </source>
</evidence>
<evidence type="ECO:0000256" key="1">
    <source>
        <dbReference type="ARBA" id="ARBA00004196"/>
    </source>
</evidence>
<proteinExistence type="predicted"/>
<comment type="subcellular location">
    <subcellularLocation>
        <location evidence="1">Cell envelope</location>
    </subcellularLocation>
</comment>
<dbReference type="EMBL" id="JAKJSC010000001">
    <property type="protein sequence ID" value="MDE5416869.1"/>
    <property type="molecule type" value="Genomic_DNA"/>
</dbReference>
<gene>
    <name evidence="6" type="ORF">L3049_02530</name>
</gene>
<evidence type="ECO:0000259" key="4">
    <source>
        <dbReference type="Pfam" id="PF07940"/>
    </source>
</evidence>
<organism evidence="6 7">
    <name type="scientific">Paralabilibaculum antarcticum</name>
    <dbReference type="NCBI Taxonomy" id="2912572"/>
    <lineage>
        <taxon>Bacteria</taxon>
        <taxon>Pseudomonadati</taxon>
        <taxon>Bacteroidota</taxon>
        <taxon>Bacteroidia</taxon>
        <taxon>Marinilabiliales</taxon>
        <taxon>Marinifilaceae</taxon>
        <taxon>Paralabilibaculum</taxon>
    </lineage>
</organism>
<dbReference type="InterPro" id="IPR012480">
    <property type="entry name" value="Hepar_II_III_C"/>
</dbReference>
<dbReference type="NCBIfam" id="TIGR04183">
    <property type="entry name" value="Por_Secre_tail"/>
    <property type="match status" value="1"/>
</dbReference>
<dbReference type="Pfam" id="PF07940">
    <property type="entry name" value="Hepar_II_III_C"/>
    <property type="match status" value="1"/>
</dbReference>
<accession>A0ABT5VN51</accession>
<feature type="region of interest" description="Disordered" evidence="2">
    <location>
        <begin position="767"/>
        <end position="804"/>
    </location>
</feature>
<feature type="compositionally biased region" description="Acidic residues" evidence="2">
    <location>
        <begin position="773"/>
        <end position="797"/>
    </location>
</feature>
<comment type="caution">
    <text evidence="6">The sequence shown here is derived from an EMBL/GenBank/DDBJ whole genome shotgun (WGS) entry which is preliminary data.</text>
</comment>
<dbReference type="InterPro" id="IPR008929">
    <property type="entry name" value="Chondroitin_lyas"/>
</dbReference>
<evidence type="ECO:0000313" key="6">
    <source>
        <dbReference type="EMBL" id="MDE5416869.1"/>
    </source>
</evidence>
<keyword evidence="7" id="KW-1185">Reference proteome</keyword>
<evidence type="ECO:0000313" key="7">
    <source>
        <dbReference type="Proteomes" id="UP001528920"/>
    </source>
</evidence>
<feature type="chain" id="PRO_5045761264" evidence="3">
    <location>
        <begin position="23"/>
        <end position="878"/>
    </location>
</feature>
<feature type="domain" description="Secretion system C-terminal sorting" evidence="5">
    <location>
        <begin position="805"/>
        <end position="877"/>
    </location>
</feature>
<dbReference type="InterPro" id="IPR026444">
    <property type="entry name" value="Secre_tail"/>
</dbReference>